<comment type="function">
    <text evidence="7">Involved in DNA repair and RecF pathway recombination.</text>
</comment>
<dbReference type="PANTHER" id="PTHR33991:SF1">
    <property type="entry name" value="DNA REPAIR PROTEIN RECO"/>
    <property type="match status" value="1"/>
</dbReference>
<keyword evidence="5 7" id="KW-0234">DNA repair</keyword>
<dbReference type="GO" id="GO:0006302">
    <property type="term" value="P:double-strand break repair"/>
    <property type="evidence" value="ECO:0007669"/>
    <property type="project" value="TreeGrafter"/>
</dbReference>
<dbReference type="InterPro" id="IPR037278">
    <property type="entry name" value="ARFGAP/RecO"/>
</dbReference>
<evidence type="ECO:0000256" key="4">
    <source>
        <dbReference type="ARBA" id="ARBA00023172"/>
    </source>
</evidence>
<dbReference type="Gene3D" id="2.40.50.140">
    <property type="entry name" value="Nucleic acid-binding proteins"/>
    <property type="match status" value="1"/>
</dbReference>
<evidence type="ECO:0000313" key="10">
    <source>
        <dbReference type="Proteomes" id="UP000264071"/>
    </source>
</evidence>
<organism evidence="9 10">
    <name type="scientific">Gemmatimonas aurantiaca</name>
    <dbReference type="NCBI Taxonomy" id="173480"/>
    <lineage>
        <taxon>Bacteria</taxon>
        <taxon>Pseudomonadati</taxon>
        <taxon>Gemmatimonadota</taxon>
        <taxon>Gemmatimonadia</taxon>
        <taxon>Gemmatimonadales</taxon>
        <taxon>Gemmatimonadaceae</taxon>
        <taxon>Gemmatimonas</taxon>
    </lineage>
</organism>
<protein>
    <recommendedName>
        <fullName evidence="2 7">DNA repair protein RecO</fullName>
    </recommendedName>
    <alternativeName>
        <fullName evidence="6 7">Recombination protein O</fullName>
    </alternativeName>
</protein>
<keyword evidence="3 7" id="KW-0227">DNA damage</keyword>
<keyword evidence="4 7" id="KW-0233">DNA recombination</keyword>
<dbReference type="Pfam" id="PF11967">
    <property type="entry name" value="RecO_N"/>
    <property type="match status" value="1"/>
</dbReference>
<dbReference type="OMA" id="LCTQSET"/>
<evidence type="ECO:0000256" key="5">
    <source>
        <dbReference type="ARBA" id="ARBA00023204"/>
    </source>
</evidence>
<dbReference type="SUPFAM" id="SSF57863">
    <property type="entry name" value="ArfGap/RecO-like zinc finger"/>
    <property type="match status" value="1"/>
</dbReference>
<gene>
    <name evidence="7 9" type="primary">recO</name>
    <name evidence="9" type="ORF">DGD08_02890</name>
</gene>
<evidence type="ECO:0000259" key="8">
    <source>
        <dbReference type="Pfam" id="PF11967"/>
    </source>
</evidence>
<dbReference type="Pfam" id="PF02565">
    <property type="entry name" value="RecO_C"/>
    <property type="match status" value="1"/>
</dbReference>
<feature type="domain" description="DNA replication/recombination mediator RecO N-terminal" evidence="8">
    <location>
        <begin position="1"/>
        <end position="78"/>
    </location>
</feature>
<dbReference type="GO" id="GO:0006310">
    <property type="term" value="P:DNA recombination"/>
    <property type="evidence" value="ECO:0007669"/>
    <property type="project" value="UniProtKB-UniRule"/>
</dbReference>
<evidence type="ECO:0000256" key="6">
    <source>
        <dbReference type="ARBA" id="ARBA00033409"/>
    </source>
</evidence>
<sequence length="249" mass="27227">MSVLATDAIVLHVADYMESSRILRLVTRESGVVSVLARGARSSRKRFGAAVDLFAEGQAQLQTKPGRDLHTLVSFDVTRARAGLALSLVRFSAGSAIAEVALRLIHDEPAPMVYELLADGLDRLATADDAHATSTALGVLWMLISEVGFRPSLDACAECHTPLDPAASARFHHRAGGTLCDRCGRLSPGGRLLPPEAIHTVRLWLENQVPTIADNDARAHQRLLREFLSQHLPDRRPLRAYHTWEDGYS</sequence>
<dbReference type="EMBL" id="DPIY01000004">
    <property type="protein sequence ID" value="HCT56139.1"/>
    <property type="molecule type" value="Genomic_DNA"/>
</dbReference>
<evidence type="ECO:0000256" key="7">
    <source>
        <dbReference type="HAMAP-Rule" id="MF_00201"/>
    </source>
</evidence>
<dbReference type="PANTHER" id="PTHR33991">
    <property type="entry name" value="DNA REPAIR PROTEIN RECO"/>
    <property type="match status" value="1"/>
</dbReference>
<dbReference type="InterPro" id="IPR022572">
    <property type="entry name" value="DNA_rep/recomb_RecO_N"/>
</dbReference>
<proteinExistence type="inferred from homology"/>
<dbReference type="SUPFAM" id="SSF50249">
    <property type="entry name" value="Nucleic acid-binding proteins"/>
    <property type="match status" value="1"/>
</dbReference>
<comment type="similarity">
    <text evidence="1 7">Belongs to the RecO family.</text>
</comment>
<dbReference type="GO" id="GO:0043590">
    <property type="term" value="C:bacterial nucleoid"/>
    <property type="evidence" value="ECO:0007669"/>
    <property type="project" value="TreeGrafter"/>
</dbReference>
<dbReference type="Proteomes" id="UP000264071">
    <property type="component" value="Unassembled WGS sequence"/>
</dbReference>
<dbReference type="Gene3D" id="1.20.1440.120">
    <property type="entry name" value="Recombination protein O, C-terminal domain"/>
    <property type="match status" value="1"/>
</dbReference>
<dbReference type="InterPro" id="IPR003717">
    <property type="entry name" value="RecO"/>
</dbReference>
<dbReference type="HAMAP" id="MF_00201">
    <property type="entry name" value="RecO"/>
    <property type="match status" value="1"/>
</dbReference>
<evidence type="ECO:0000256" key="1">
    <source>
        <dbReference type="ARBA" id="ARBA00007452"/>
    </source>
</evidence>
<reference evidence="9 10" key="1">
    <citation type="journal article" date="2018" name="Nat. Biotechnol.">
        <title>A standardized bacterial taxonomy based on genome phylogeny substantially revises the tree of life.</title>
        <authorList>
            <person name="Parks D.H."/>
            <person name="Chuvochina M."/>
            <person name="Waite D.W."/>
            <person name="Rinke C."/>
            <person name="Skarshewski A."/>
            <person name="Chaumeil P.A."/>
            <person name="Hugenholtz P."/>
        </authorList>
    </citation>
    <scope>NUCLEOTIDE SEQUENCE [LARGE SCALE GENOMIC DNA]</scope>
    <source>
        <strain evidence="9">UBA8844</strain>
    </source>
</reference>
<accession>A0A3D4V4U1</accession>
<evidence type="ECO:0000256" key="2">
    <source>
        <dbReference type="ARBA" id="ARBA00021310"/>
    </source>
</evidence>
<comment type="caution">
    <text evidence="9">The sequence shown here is derived from an EMBL/GenBank/DDBJ whole genome shotgun (WGS) entry which is preliminary data.</text>
</comment>
<dbReference type="AlphaFoldDB" id="A0A3D4V4U1"/>
<evidence type="ECO:0000313" key="9">
    <source>
        <dbReference type="EMBL" id="HCT56139.1"/>
    </source>
</evidence>
<name>A0A3D4V4U1_9BACT</name>
<dbReference type="InterPro" id="IPR012340">
    <property type="entry name" value="NA-bd_OB-fold"/>
</dbReference>
<dbReference type="NCBIfam" id="TIGR00613">
    <property type="entry name" value="reco"/>
    <property type="match status" value="1"/>
</dbReference>
<dbReference type="InterPro" id="IPR042242">
    <property type="entry name" value="RecO_C"/>
</dbReference>
<evidence type="ECO:0000256" key="3">
    <source>
        <dbReference type="ARBA" id="ARBA00022763"/>
    </source>
</evidence>